<evidence type="ECO:0000259" key="1">
    <source>
        <dbReference type="Pfam" id="PF23911"/>
    </source>
</evidence>
<dbReference type="InterPro" id="IPR055677">
    <property type="entry name" value="DUF7253"/>
</dbReference>
<evidence type="ECO:0000313" key="2">
    <source>
        <dbReference type="EMBL" id="DAE05473.1"/>
    </source>
</evidence>
<dbReference type="EMBL" id="BK015411">
    <property type="protein sequence ID" value="DAE05473.1"/>
    <property type="molecule type" value="Genomic_DNA"/>
</dbReference>
<organism evidence="2">
    <name type="scientific">Siphoviridae sp. ctLOE2</name>
    <dbReference type="NCBI Taxonomy" id="2825454"/>
    <lineage>
        <taxon>Viruses</taxon>
        <taxon>Duplodnaviria</taxon>
        <taxon>Heunggongvirae</taxon>
        <taxon>Uroviricota</taxon>
        <taxon>Caudoviricetes</taxon>
    </lineage>
</organism>
<protein>
    <recommendedName>
        <fullName evidence="1">DUF7253 domain-containing protein</fullName>
    </recommendedName>
</protein>
<proteinExistence type="predicted"/>
<dbReference type="Pfam" id="PF23911">
    <property type="entry name" value="DUF7253"/>
    <property type="match status" value="1"/>
</dbReference>
<name>A0A8S5PGG6_9CAUD</name>
<accession>A0A8S5PGG6</accession>
<sequence>MKLTGIAGFELDQVEREDMPSVFESKVVTKKFRGELLGQIWRNQNSDKSTNDNLLNNNKISLVINKFFMSNIANLKYVEYNGVKWRVESFDIKAPRIHITLGGVYNG</sequence>
<feature type="domain" description="DUF7253" evidence="1">
    <location>
        <begin position="4"/>
        <end position="107"/>
    </location>
</feature>
<reference evidence="2" key="1">
    <citation type="journal article" date="2021" name="Proc. Natl. Acad. Sci. U.S.A.">
        <title>A Catalog of Tens of Thousands of Viruses from Human Metagenomes Reveals Hidden Associations with Chronic Diseases.</title>
        <authorList>
            <person name="Tisza M.J."/>
            <person name="Buck C.B."/>
        </authorList>
    </citation>
    <scope>NUCLEOTIDE SEQUENCE</scope>
    <source>
        <strain evidence="2">CtLOE2</strain>
    </source>
</reference>